<proteinExistence type="predicted"/>
<reference evidence="1" key="1">
    <citation type="submission" date="2020-05" db="EMBL/GenBank/DDBJ databases">
        <authorList>
            <person name="Chiriac C."/>
            <person name="Salcher M."/>
            <person name="Ghai R."/>
            <person name="Kavagutti S V."/>
        </authorList>
    </citation>
    <scope>NUCLEOTIDE SEQUENCE</scope>
</reference>
<sequence>MAFYFYQDELYVAPTAVYAPDFELHADQHETYTYPVGGWYWFNSEQEAQAYFGIEPNEQAQIS</sequence>
<dbReference type="EMBL" id="LR797213">
    <property type="protein sequence ID" value="CAB4194554.1"/>
    <property type="molecule type" value="Genomic_DNA"/>
</dbReference>
<evidence type="ECO:0000313" key="1">
    <source>
        <dbReference type="EMBL" id="CAB4194554.1"/>
    </source>
</evidence>
<name>A0A6J5RRS7_9CAUD</name>
<organism evidence="1">
    <name type="scientific">uncultured Caudovirales phage</name>
    <dbReference type="NCBI Taxonomy" id="2100421"/>
    <lineage>
        <taxon>Viruses</taxon>
        <taxon>Duplodnaviria</taxon>
        <taxon>Heunggongvirae</taxon>
        <taxon>Uroviricota</taxon>
        <taxon>Caudoviricetes</taxon>
        <taxon>Peduoviridae</taxon>
        <taxon>Maltschvirus</taxon>
        <taxon>Maltschvirus maltsch</taxon>
    </lineage>
</organism>
<accession>A0A6J5RRS7</accession>
<protein>
    <submittedName>
        <fullName evidence="1">Uncharacterized protein</fullName>
    </submittedName>
</protein>
<gene>
    <name evidence="1" type="ORF">UFOVP1264_9</name>
</gene>